<dbReference type="InParanoid" id="H2XWU6"/>
<reference evidence="1" key="3">
    <citation type="submission" date="2025-09" db="UniProtKB">
        <authorList>
            <consortium name="Ensembl"/>
        </authorList>
    </citation>
    <scope>IDENTIFICATION</scope>
</reference>
<evidence type="ECO:0000313" key="2">
    <source>
        <dbReference type="Proteomes" id="UP000008144"/>
    </source>
</evidence>
<dbReference type="HOGENOM" id="CLU_3055548_0_0_1"/>
<reference evidence="2" key="1">
    <citation type="journal article" date="2002" name="Science">
        <title>The draft genome of Ciona intestinalis: insights into chordate and vertebrate origins.</title>
        <authorList>
            <person name="Dehal P."/>
            <person name="Satou Y."/>
            <person name="Campbell R.K."/>
            <person name="Chapman J."/>
            <person name="Degnan B."/>
            <person name="De Tomaso A."/>
            <person name="Davidson B."/>
            <person name="Di Gregorio A."/>
            <person name="Gelpke M."/>
            <person name="Goodstein D.M."/>
            <person name="Harafuji N."/>
            <person name="Hastings K.E."/>
            <person name="Ho I."/>
            <person name="Hotta K."/>
            <person name="Huang W."/>
            <person name="Kawashima T."/>
            <person name="Lemaire P."/>
            <person name="Martinez D."/>
            <person name="Meinertzhagen I.A."/>
            <person name="Necula S."/>
            <person name="Nonaka M."/>
            <person name="Putnam N."/>
            <person name="Rash S."/>
            <person name="Saiga H."/>
            <person name="Satake M."/>
            <person name="Terry A."/>
            <person name="Yamada L."/>
            <person name="Wang H.G."/>
            <person name="Awazu S."/>
            <person name="Azumi K."/>
            <person name="Boore J."/>
            <person name="Branno M."/>
            <person name="Chin-Bow S."/>
            <person name="DeSantis R."/>
            <person name="Doyle S."/>
            <person name="Francino P."/>
            <person name="Keys D.N."/>
            <person name="Haga S."/>
            <person name="Hayashi H."/>
            <person name="Hino K."/>
            <person name="Imai K.S."/>
            <person name="Inaba K."/>
            <person name="Kano S."/>
            <person name="Kobayashi K."/>
            <person name="Kobayashi M."/>
            <person name="Lee B.I."/>
            <person name="Makabe K.W."/>
            <person name="Manohar C."/>
            <person name="Matassi G."/>
            <person name="Medina M."/>
            <person name="Mochizuki Y."/>
            <person name="Mount S."/>
            <person name="Morishita T."/>
            <person name="Miura S."/>
            <person name="Nakayama A."/>
            <person name="Nishizaka S."/>
            <person name="Nomoto H."/>
            <person name="Ohta F."/>
            <person name="Oishi K."/>
            <person name="Rigoutsos I."/>
            <person name="Sano M."/>
            <person name="Sasaki A."/>
            <person name="Sasakura Y."/>
            <person name="Shoguchi E."/>
            <person name="Shin-i T."/>
            <person name="Spagnuolo A."/>
            <person name="Stainier D."/>
            <person name="Suzuki M.M."/>
            <person name="Tassy O."/>
            <person name="Takatori N."/>
            <person name="Tokuoka M."/>
            <person name="Yagi K."/>
            <person name="Yoshizaki F."/>
            <person name="Wada S."/>
            <person name="Zhang C."/>
            <person name="Hyatt P.D."/>
            <person name="Larimer F."/>
            <person name="Detter C."/>
            <person name="Doggett N."/>
            <person name="Glavina T."/>
            <person name="Hawkins T."/>
            <person name="Richardson P."/>
            <person name="Lucas S."/>
            <person name="Kohara Y."/>
            <person name="Levine M."/>
            <person name="Satoh N."/>
            <person name="Rokhsar D.S."/>
        </authorList>
    </citation>
    <scope>NUCLEOTIDE SEQUENCE [LARGE SCALE GENOMIC DNA]</scope>
</reference>
<dbReference type="AlphaFoldDB" id="H2XWU6"/>
<protein>
    <submittedName>
        <fullName evidence="1">Uncharacterized protein</fullName>
    </submittedName>
</protein>
<evidence type="ECO:0000313" key="1">
    <source>
        <dbReference type="Ensembl" id="ENSCINP00000034130.1"/>
    </source>
</evidence>
<proteinExistence type="predicted"/>
<dbReference type="Ensembl" id="ENSCINT00000035922.1">
    <property type="protein sequence ID" value="ENSCINP00000034130.1"/>
    <property type="gene ID" value="ENSCING00000020236.1"/>
</dbReference>
<dbReference type="Proteomes" id="UP000008144">
    <property type="component" value="Unassembled WGS sequence"/>
</dbReference>
<organism evidence="1 2">
    <name type="scientific">Ciona intestinalis</name>
    <name type="common">Transparent sea squirt</name>
    <name type="synonym">Ascidia intestinalis</name>
    <dbReference type="NCBI Taxonomy" id="7719"/>
    <lineage>
        <taxon>Eukaryota</taxon>
        <taxon>Metazoa</taxon>
        <taxon>Chordata</taxon>
        <taxon>Tunicata</taxon>
        <taxon>Ascidiacea</taxon>
        <taxon>Phlebobranchia</taxon>
        <taxon>Cionidae</taxon>
        <taxon>Ciona</taxon>
    </lineage>
</organism>
<accession>H2XWU6</accession>
<keyword evidence="2" id="KW-1185">Reference proteome</keyword>
<reference evidence="1" key="2">
    <citation type="submission" date="2025-08" db="UniProtKB">
        <authorList>
            <consortium name="Ensembl"/>
        </authorList>
    </citation>
    <scope>IDENTIFICATION</scope>
</reference>
<name>H2XWU6_CIOIN</name>
<sequence length="54" mass="6318">RYKIVYLKPGHVSLCGNCLPYDDTINKIRIRSFKILKQLIKISRKISNMNSHVT</sequence>